<dbReference type="EMBL" id="KN824328">
    <property type="protein sequence ID" value="KIM24105.1"/>
    <property type="molecule type" value="Genomic_DNA"/>
</dbReference>
<accession>A0A0C3AHK5</accession>
<dbReference type="InterPro" id="IPR011333">
    <property type="entry name" value="SKP1/BTB/POZ_sf"/>
</dbReference>
<dbReference type="OrthoDB" id="6359816at2759"/>
<dbReference type="Gene3D" id="3.30.710.10">
    <property type="entry name" value="Potassium Channel Kv1.1, Chain A"/>
    <property type="match status" value="1"/>
</dbReference>
<dbReference type="Gene3D" id="2.60.210.10">
    <property type="entry name" value="Apoptosis, Tumor Necrosis Factor Receptor Associated Protein 2, Chain A"/>
    <property type="match status" value="1"/>
</dbReference>
<dbReference type="GO" id="GO:0030163">
    <property type="term" value="P:protein catabolic process"/>
    <property type="evidence" value="ECO:0007669"/>
    <property type="project" value="UniProtKB-ARBA"/>
</dbReference>
<dbReference type="STRING" id="933852.A0A0C3AHK5"/>
<reference evidence="4" key="2">
    <citation type="submission" date="2015-01" db="EMBL/GenBank/DDBJ databases">
        <title>Evolutionary Origins and Diversification of the Mycorrhizal Mutualists.</title>
        <authorList>
            <consortium name="DOE Joint Genome Institute"/>
            <consortium name="Mycorrhizal Genomics Consortium"/>
            <person name="Kohler A."/>
            <person name="Kuo A."/>
            <person name="Nagy L.G."/>
            <person name="Floudas D."/>
            <person name="Copeland A."/>
            <person name="Barry K.W."/>
            <person name="Cichocki N."/>
            <person name="Veneault-Fourrey C."/>
            <person name="LaButti K."/>
            <person name="Lindquist E.A."/>
            <person name="Lipzen A."/>
            <person name="Lundell T."/>
            <person name="Morin E."/>
            <person name="Murat C."/>
            <person name="Riley R."/>
            <person name="Ohm R."/>
            <person name="Sun H."/>
            <person name="Tunlid A."/>
            <person name="Henrissat B."/>
            <person name="Grigoriev I.V."/>
            <person name="Hibbett D.S."/>
            <person name="Martin F."/>
        </authorList>
    </citation>
    <scope>NUCLEOTIDE SEQUENCE [LARGE SCALE GENOMIC DNA]</scope>
    <source>
        <strain evidence="4">MAFF 305830</strain>
    </source>
</reference>
<sequence>MSKTSLTYEWTINGAAALYEATKTSGVTTAPLCSRPFGGGRWRLFLHGNNGRPGFDGYVGVFLQCEPTSDEKRGDVMGKWARPGRYSFTIDLQTLDGEQTLVTVSTREDVTFTNEKRQWGWPDYATRQDVFESCLAITMHDAFVLTCTINTMPPTPEPSLAPSPTMTAITLPESNPQGYSSLPSALVDILRSMVDDPTISDVQFVFPRSKANGHRDSQHGEYMMNGHGGKAKMNGLAHADRMHADDDIQSEDGGGTGNSEYSSMPNVRIISARKDILALRSDYFAKLFASGVSNGGALPSPPATRGFHPSTYFHYGADEEDGYGETDGGGPGVDNGITNIPLDRQSPIYDSPNPRKTVILVNDIPYSTYRALIYYLYTDNIVFAPLASQFMASALDAKPPVGPSTRLEWLRVWKKENKGYALPCSAKSMYAVASRFRLAPLKRIAYEFIRKNLTPTNLAFEYFDSFTAAHDELRNLALQGMVTHWEDVQRTPAMIEVWNRLAAGNMPFAKELLPLLVRELSRPRT</sequence>
<dbReference type="InterPro" id="IPR000210">
    <property type="entry name" value="BTB/POZ_dom"/>
</dbReference>
<dbReference type="InterPro" id="IPR008974">
    <property type="entry name" value="TRAF-like"/>
</dbReference>
<dbReference type="PANTHER" id="PTHR24413">
    <property type="entry name" value="SPECKLE-TYPE POZ PROTEIN"/>
    <property type="match status" value="1"/>
</dbReference>
<reference evidence="3 4" key="1">
    <citation type="submission" date="2014-04" db="EMBL/GenBank/DDBJ databases">
        <authorList>
            <consortium name="DOE Joint Genome Institute"/>
            <person name="Kuo A."/>
            <person name="Zuccaro A."/>
            <person name="Kohler A."/>
            <person name="Nagy L.G."/>
            <person name="Floudas D."/>
            <person name="Copeland A."/>
            <person name="Barry K.W."/>
            <person name="Cichocki N."/>
            <person name="Veneault-Fourrey C."/>
            <person name="LaButti K."/>
            <person name="Lindquist E.A."/>
            <person name="Lipzen A."/>
            <person name="Lundell T."/>
            <person name="Morin E."/>
            <person name="Murat C."/>
            <person name="Sun H."/>
            <person name="Tunlid A."/>
            <person name="Henrissat B."/>
            <person name="Grigoriev I.V."/>
            <person name="Hibbett D.S."/>
            <person name="Martin F."/>
            <person name="Nordberg H.P."/>
            <person name="Cantor M.N."/>
            <person name="Hua S.X."/>
        </authorList>
    </citation>
    <scope>NUCLEOTIDE SEQUENCE [LARGE SCALE GENOMIC DNA]</scope>
    <source>
        <strain evidence="3 4">MAFF 305830</strain>
    </source>
</reference>
<evidence type="ECO:0000259" key="2">
    <source>
        <dbReference type="PROSITE" id="PS50144"/>
    </source>
</evidence>
<dbReference type="InterPro" id="IPR002083">
    <property type="entry name" value="MATH/TRAF_dom"/>
</dbReference>
<evidence type="ECO:0008006" key="5">
    <source>
        <dbReference type="Google" id="ProtNLM"/>
    </source>
</evidence>
<dbReference type="SMART" id="SM00225">
    <property type="entry name" value="BTB"/>
    <property type="match status" value="1"/>
</dbReference>
<dbReference type="AlphaFoldDB" id="A0A0C3AHK5"/>
<evidence type="ECO:0000259" key="1">
    <source>
        <dbReference type="PROSITE" id="PS50097"/>
    </source>
</evidence>
<feature type="domain" description="MATH" evidence="2">
    <location>
        <begin position="5"/>
        <end position="149"/>
    </location>
</feature>
<feature type="domain" description="BTB" evidence="1">
    <location>
        <begin position="259"/>
        <end position="385"/>
    </location>
</feature>
<dbReference type="CDD" id="cd00121">
    <property type="entry name" value="MATH"/>
    <property type="match status" value="1"/>
</dbReference>
<keyword evidence="4" id="KW-1185">Reference proteome</keyword>
<dbReference type="Proteomes" id="UP000054097">
    <property type="component" value="Unassembled WGS sequence"/>
</dbReference>
<dbReference type="SUPFAM" id="SSF49599">
    <property type="entry name" value="TRAF domain-like"/>
    <property type="match status" value="1"/>
</dbReference>
<protein>
    <recommendedName>
        <fullName evidence="5">BTB domain-containing protein</fullName>
    </recommendedName>
</protein>
<evidence type="ECO:0000313" key="3">
    <source>
        <dbReference type="EMBL" id="KIM24105.1"/>
    </source>
</evidence>
<dbReference type="SUPFAM" id="SSF54695">
    <property type="entry name" value="POZ domain"/>
    <property type="match status" value="1"/>
</dbReference>
<dbReference type="HOGENOM" id="CLU_017785_0_0_1"/>
<evidence type="ECO:0000313" key="4">
    <source>
        <dbReference type="Proteomes" id="UP000054097"/>
    </source>
</evidence>
<dbReference type="PROSITE" id="PS50097">
    <property type="entry name" value="BTB"/>
    <property type="match status" value="1"/>
</dbReference>
<proteinExistence type="predicted"/>
<organism evidence="3 4">
    <name type="scientific">Serendipita vermifera MAFF 305830</name>
    <dbReference type="NCBI Taxonomy" id="933852"/>
    <lineage>
        <taxon>Eukaryota</taxon>
        <taxon>Fungi</taxon>
        <taxon>Dikarya</taxon>
        <taxon>Basidiomycota</taxon>
        <taxon>Agaricomycotina</taxon>
        <taxon>Agaricomycetes</taxon>
        <taxon>Sebacinales</taxon>
        <taxon>Serendipitaceae</taxon>
        <taxon>Serendipita</taxon>
    </lineage>
</organism>
<gene>
    <name evidence="3" type="ORF">M408DRAFT_246121</name>
</gene>
<name>A0A0C3AHK5_SERVB</name>
<dbReference type="PROSITE" id="PS50144">
    <property type="entry name" value="MATH"/>
    <property type="match status" value="1"/>
</dbReference>